<evidence type="ECO:0000256" key="7">
    <source>
        <dbReference type="SAM" id="Phobius"/>
    </source>
</evidence>
<dbReference type="InterPro" id="IPR050173">
    <property type="entry name" value="ABC_transporter_C-like"/>
</dbReference>
<evidence type="ECO:0000256" key="1">
    <source>
        <dbReference type="ARBA" id="ARBA00022448"/>
    </source>
</evidence>
<keyword evidence="10" id="KW-1185">Reference proteome</keyword>
<evidence type="ECO:0000313" key="9">
    <source>
        <dbReference type="EMBL" id="OQR72060.1"/>
    </source>
</evidence>
<proteinExistence type="predicted"/>
<protein>
    <submittedName>
        <fullName evidence="9">Canalicular multispecific organic anion transporter 1</fullName>
    </submittedName>
</protein>
<evidence type="ECO:0000313" key="10">
    <source>
        <dbReference type="Proteomes" id="UP000192247"/>
    </source>
</evidence>
<sequence length="133" mass="15268">RFSRDVDELDLSLYSTIDGYLETIVGLAILLVLVCIKIPSFTALLSPLLILFISIQQFYMNTSRQIKRLNAITKSPVLNSFNESIAGTVSIRSYSVEGNFTAHNMRLLDNNQNCMFHEYNGYRCEKYLKFKLI</sequence>
<dbReference type="SUPFAM" id="SSF90123">
    <property type="entry name" value="ABC transporter transmembrane region"/>
    <property type="match status" value="1"/>
</dbReference>
<evidence type="ECO:0000256" key="3">
    <source>
        <dbReference type="ARBA" id="ARBA00022741"/>
    </source>
</evidence>
<name>A0A1V9XEU1_9ACAR</name>
<dbReference type="GO" id="GO:0016020">
    <property type="term" value="C:membrane"/>
    <property type="evidence" value="ECO:0007669"/>
    <property type="project" value="InterPro"/>
</dbReference>
<dbReference type="EMBL" id="MNPL01012580">
    <property type="protein sequence ID" value="OQR72060.1"/>
    <property type="molecule type" value="Genomic_DNA"/>
</dbReference>
<keyword evidence="5 7" id="KW-1133">Transmembrane helix</keyword>
<dbReference type="Gene3D" id="1.20.1560.10">
    <property type="entry name" value="ABC transporter type 1, transmembrane domain"/>
    <property type="match status" value="1"/>
</dbReference>
<dbReference type="PROSITE" id="PS50929">
    <property type="entry name" value="ABC_TM1F"/>
    <property type="match status" value="1"/>
</dbReference>
<accession>A0A1V9XEU1</accession>
<keyword evidence="6 7" id="KW-0472">Membrane</keyword>
<dbReference type="PANTHER" id="PTHR24223">
    <property type="entry name" value="ATP-BINDING CASSETTE SUB-FAMILY C"/>
    <property type="match status" value="1"/>
</dbReference>
<comment type="caution">
    <text evidence="9">The sequence shown here is derived from an EMBL/GenBank/DDBJ whole genome shotgun (WGS) entry which is preliminary data.</text>
</comment>
<keyword evidence="2 7" id="KW-0812">Transmembrane</keyword>
<dbReference type="InterPro" id="IPR036640">
    <property type="entry name" value="ABC1_TM_sf"/>
</dbReference>
<dbReference type="OrthoDB" id="6513559at2759"/>
<reference evidence="9 10" key="1">
    <citation type="journal article" date="2017" name="Gigascience">
        <title>Draft genome of the honey bee ectoparasitic mite, Tropilaelaps mercedesae, is shaped by the parasitic life history.</title>
        <authorList>
            <person name="Dong X."/>
            <person name="Armstrong S.D."/>
            <person name="Xia D."/>
            <person name="Makepeace B.L."/>
            <person name="Darby A.C."/>
            <person name="Kadowaki T."/>
        </authorList>
    </citation>
    <scope>NUCLEOTIDE SEQUENCE [LARGE SCALE GENOMIC DNA]</scope>
    <source>
        <strain evidence="9">Wuxi-XJTLU</strain>
    </source>
</reference>
<evidence type="ECO:0000256" key="2">
    <source>
        <dbReference type="ARBA" id="ARBA00022692"/>
    </source>
</evidence>
<dbReference type="Pfam" id="PF00664">
    <property type="entry name" value="ABC_membrane"/>
    <property type="match status" value="1"/>
</dbReference>
<evidence type="ECO:0000259" key="8">
    <source>
        <dbReference type="PROSITE" id="PS50929"/>
    </source>
</evidence>
<dbReference type="GO" id="GO:0140359">
    <property type="term" value="F:ABC-type transporter activity"/>
    <property type="evidence" value="ECO:0007669"/>
    <property type="project" value="InterPro"/>
</dbReference>
<feature type="domain" description="ABC transmembrane type-1" evidence="8">
    <location>
        <begin position="1"/>
        <end position="116"/>
    </location>
</feature>
<keyword evidence="4" id="KW-0067">ATP-binding</keyword>
<keyword evidence="1" id="KW-0813">Transport</keyword>
<dbReference type="GO" id="GO:0005524">
    <property type="term" value="F:ATP binding"/>
    <property type="evidence" value="ECO:0007669"/>
    <property type="project" value="UniProtKB-KW"/>
</dbReference>
<feature type="non-terminal residue" evidence="9">
    <location>
        <position position="1"/>
    </location>
</feature>
<dbReference type="InterPro" id="IPR011527">
    <property type="entry name" value="ABC1_TM_dom"/>
</dbReference>
<dbReference type="InParanoid" id="A0A1V9XEU1"/>
<evidence type="ECO:0000256" key="6">
    <source>
        <dbReference type="ARBA" id="ARBA00023136"/>
    </source>
</evidence>
<evidence type="ECO:0000256" key="4">
    <source>
        <dbReference type="ARBA" id="ARBA00022840"/>
    </source>
</evidence>
<dbReference type="Proteomes" id="UP000192247">
    <property type="component" value="Unassembled WGS sequence"/>
</dbReference>
<dbReference type="AlphaFoldDB" id="A0A1V9XEU1"/>
<keyword evidence="3" id="KW-0547">Nucleotide-binding</keyword>
<dbReference type="STRING" id="418985.A0A1V9XEU1"/>
<organism evidence="9 10">
    <name type="scientific">Tropilaelaps mercedesae</name>
    <dbReference type="NCBI Taxonomy" id="418985"/>
    <lineage>
        <taxon>Eukaryota</taxon>
        <taxon>Metazoa</taxon>
        <taxon>Ecdysozoa</taxon>
        <taxon>Arthropoda</taxon>
        <taxon>Chelicerata</taxon>
        <taxon>Arachnida</taxon>
        <taxon>Acari</taxon>
        <taxon>Parasitiformes</taxon>
        <taxon>Mesostigmata</taxon>
        <taxon>Gamasina</taxon>
        <taxon>Dermanyssoidea</taxon>
        <taxon>Laelapidae</taxon>
        <taxon>Tropilaelaps</taxon>
    </lineage>
</organism>
<gene>
    <name evidence="9" type="ORF">BIW11_10612</name>
</gene>
<evidence type="ECO:0000256" key="5">
    <source>
        <dbReference type="ARBA" id="ARBA00022989"/>
    </source>
</evidence>
<feature type="transmembrane region" description="Helical" evidence="7">
    <location>
        <begin position="43"/>
        <end position="60"/>
    </location>
</feature>